<accession>A0ABS1UWW3</accession>
<feature type="transmembrane region" description="Helical" evidence="1">
    <location>
        <begin position="12"/>
        <end position="35"/>
    </location>
</feature>
<reference evidence="2 3" key="1">
    <citation type="submission" date="2021-01" db="EMBL/GenBank/DDBJ databases">
        <title>Belnapia mucosa sp. nov. and Belnapia arida sp. nov., isolated from the Tabernas Desert (Almeria, Spain).</title>
        <authorList>
            <person name="Molina-Menor E."/>
            <person name="Vidal-Verdu A."/>
            <person name="Calonge A."/>
            <person name="Satari L."/>
            <person name="Pereto Magraner J."/>
            <person name="Porcar Miralles M."/>
        </authorList>
    </citation>
    <scope>NUCLEOTIDE SEQUENCE [LARGE SCALE GENOMIC DNA]</scope>
    <source>
        <strain evidence="2 3">T6</strain>
    </source>
</reference>
<feature type="transmembrane region" description="Helical" evidence="1">
    <location>
        <begin position="165"/>
        <end position="183"/>
    </location>
</feature>
<name>A0ABS1UWW3_9PROT</name>
<keyword evidence="1" id="KW-0812">Transmembrane</keyword>
<keyword evidence="3" id="KW-1185">Reference proteome</keyword>
<feature type="transmembrane region" description="Helical" evidence="1">
    <location>
        <begin position="69"/>
        <end position="90"/>
    </location>
</feature>
<keyword evidence="1" id="KW-1133">Transmembrane helix</keyword>
<feature type="transmembrane region" description="Helical" evidence="1">
    <location>
        <begin position="96"/>
        <end position="119"/>
    </location>
</feature>
<evidence type="ECO:0000313" key="2">
    <source>
        <dbReference type="EMBL" id="MBL6453963.1"/>
    </source>
</evidence>
<dbReference type="Proteomes" id="UP000606490">
    <property type="component" value="Unassembled WGS sequence"/>
</dbReference>
<dbReference type="RefSeq" id="WP_202823701.1">
    <property type="nucleotide sequence ID" value="NZ_JAEUXJ010000001.1"/>
</dbReference>
<feature type="transmembrane region" description="Helical" evidence="1">
    <location>
        <begin position="131"/>
        <end position="153"/>
    </location>
</feature>
<evidence type="ECO:0000256" key="1">
    <source>
        <dbReference type="SAM" id="Phobius"/>
    </source>
</evidence>
<feature type="transmembrane region" description="Helical" evidence="1">
    <location>
        <begin position="41"/>
        <end position="62"/>
    </location>
</feature>
<evidence type="ECO:0000313" key="3">
    <source>
        <dbReference type="Proteomes" id="UP000606490"/>
    </source>
</evidence>
<sequence length="201" mass="20114">MAALAWLWRPMLGGMAAYGLAFLGSGVASLALPALGLPARVAGMLWLGLLVPVMSEAAKLLMLRLAGGLLGWASLGASFGLCEAMLRLVHPPPAPIGPLLAGALGAVVLHAALGGLAGAVARRRGRLAPGFALALLLHLLVNLVLLAAVLALSRRFGTGFAEAQGLVLPVLALPLAGIAWRYAAASGAGTGLSPKASASSR</sequence>
<organism evidence="2 3">
    <name type="scientific">Belnapia mucosa</name>
    <dbReference type="NCBI Taxonomy" id="2804532"/>
    <lineage>
        <taxon>Bacteria</taxon>
        <taxon>Pseudomonadati</taxon>
        <taxon>Pseudomonadota</taxon>
        <taxon>Alphaproteobacteria</taxon>
        <taxon>Acetobacterales</taxon>
        <taxon>Roseomonadaceae</taxon>
        <taxon>Belnapia</taxon>
    </lineage>
</organism>
<comment type="caution">
    <text evidence="2">The sequence shown here is derived from an EMBL/GenBank/DDBJ whole genome shotgun (WGS) entry which is preliminary data.</text>
</comment>
<keyword evidence="1" id="KW-0472">Membrane</keyword>
<proteinExistence type="predicted"/>
<evidence type="ECO:0008006" key="4">
    <source>
        <dbReference type="Google" id="ProtNLM"/>
    </source>
</evidence>
<protein>
    <recommendedName>
        <fullName evidence="4">PrsW family intramembrane metalloprotease</fullName>
    </recommendedName>
</protein>
<gene>
    <name evidence="2" type="ORF">JMJ55_01435</name>
</gene>
<dbReference type="EMBL" id="JAEUXJ010000001">
    <property type="protein sequence ID" value="MBL6453963.1"/>
    <property type="molecule type" value="Genomic_DNA"/>
</dbReference>